<organism evidence="2 3">
    <name type="scientific">OM182 bacterium MED-G24</name>
    <dbReference type="NCBI Taxonomy" id="1986255"/>
    <lineage>
        <taxon>Bacteria</taxon>
        <taxon>Pseudomonadati</taxon>
        <taxon>Pseudomonadota</taxon>
        <taxon>Gammaproteobacteria</taxon>
        <taxon>OMG group</taxon>
        <taxon>OM182 clade</taxon>
    </lineage>
</organism>
<comment type="caution">
    <text evidence="2">The sequence shown here is derived from an EMBL/GenBank/DDBJ whole genome shotgun (WGS) entry which is preliminary data.</text>
</comment>
<reference evidence="2 3" key="1">
    <citation type="submission" date="2017-08" db="EMBL/GenBank/DDBJ databases">
        <title>Fine stratification of microbial communities through a metagenomic profile of the photic zone.</title>
        <authorList>
            <person name="Haro-Moreno J.M."/>
            <person name="Lopez-Perez M."/>
            <person name="De La Torre J."/>
            <person name="Picazo A."/>
            <person name="Camacho A."/>
            <person name="Rodriguez-Valera F."/>
        </authorList>
    </citation>
    <scope>NUCLEOTIDE SEQUENCE [LARGE SCALE GENOMIC DNA]</scope>
    <source>
        <strain evidence="2">MED-G24</strain>
    </source>
</reference>
<dbReference type="PANTHER" id="PTHR43372:SF4">
    <property type="entry name" value="FATTY-ACID AMIDE HYDROLASE 2"/>
    <property type="match status" value="1"/>
</dbReference>
<dbReference type="InterPro" id="IPR023631">
    <property type="entry name" value="Amidase_dom"/>
</dbReference>
<dbReference type="EMBL" id="NTKD01000002">
    <property type="protein sequence ID" value="PDH41934.1"/>
    <property type="molecule type" value="Genomic_DNA"/>
</dbReference>
<evidence type="ECO:0000259" key="1">
    <source>
        <dbReference type="Pfam" id="PF01425"/>
    </source>
</evidence>
<dbReference type="InterPro" id="IPR036928">
    <property type="entry name" value="AS_sf"/>
</dbReference>
<protein>
    <submittedName>
        <fullName evidence="2">Amidase</fullName>
    </submittedName>
</protein>
<accession>A0A2A5X0K6</accession>
<proteinExistence type="predicted"/>
<sequence length="465" mass="49450">MKSMEEILNGSVDGMAAAIRQGDVSSVELTNAFIARIEAVNPTLNALVMPTFDLARKYAERADQDLAKGEIQGVLHGVPMTMKDSLDTFDAVTTWGTLGRKDFRPGIDATAVARLRAQGAVLMGKTNTPEFTLSFKTDNLVYGSTKNPHDPERTPGGSSGGAAALIAAGASPFDLGTDTGGSIRLPSHYSGIAGIKPTSGRVPCTGNALPISGLTARISQVGPMARRVSDLALLLDIISGPDNQDPYCIPAEQRNYNDVDIEGLRIAWHSDNGICTPESAVVSAVETARDLLTGEGMSLTEARPSGLEMSQLISSRVFNADDGLQVENLLADARTEQPSPLLGSRPKDLPESSARDVATVMNVWDNYRSSMLSFFDDFDVLICPVNATTAIPLEAPIDFSAFSYTMAYNMTGWPGTVIRAGTDANHLPVGIQIIAAPFREDHSLAVAQWLENALGPFAPPAISAW</sequence>
<dbReference type="GO" id="GO:0012505">
    <property type="term" value="C:endomembrane system"/>
    <property type="evidence" value="ECO:0007669"/>
    <property type="project" value="TreeGrafter"/>
</dbReference>
<dbReference type="InterPro" id="IPR052739">
    <property type="entry name" value="FAAH2"/>
</dbReference>
<dbReference type="PANTHER" id="PTHR43372">
    <property type="entry name" value="FATTY-ACID AMIDE HYDROLASE"/>
    <property type="match status" value="1"/>
</dbReference>
<dbReference type="SUPFAM" id="SSF75304">
    <property type="entry name" value="Amidase signature (AS) enzymes"/>
    <property type="match status" value="1"/>
</dbReference>
<evidence type="ECO:0000313" key="3">
    <source>
        <dbReference type="Proteomes" id="UP000219327"/>
    </source>
</evidence>
<gene>
    <name evidence="2" type="ORF">CNE99_00975</name>
</gene>
<feature type="domain" description="Amidase" evidence="1">
    <location>
        <begin position="28"/>
        <end position="441"/>
    </location>
</feature>
<name>A0A2A5X0K6_9GAMM</name>
<dbReference type="AlphaFoldDB" id="A0A2A5X0K6"/>
<dbReference type="Pfam" id="PF01425">
    <property type="entry name" value="Amidase"/>
    <property type="match status" value="1"/>
</dbReference>
<dbReference type="Gene3D" id="3.90.1300.10">
    <property type="entry name" value="Amidase signature (AS) domain"/>
    <property type="match status" value="1"/>
</dbReference>
<evidence type="ECO:0000313" key="2">
    <source>
        <dbReference type="EMBL" id="PDH41934.1"/>
    </source>
</evidence>
<dbReference type="Proteomes" id="UP000219327">
    <property type="component" value="Unassembled WGS sequence"/>
</dbReference>